<keyword evidence="3 4" id="KW-0539">Nucleus</keyword>
<evidence type="ECO:0000313" key="6">
    <source>
        <dbReference type="EMBL" id="TNY20558.1"/>
    </source>
</evidence>
<keyword evidence="4" id="KW-0509">mRNA transport</keyword>
<dbReference type="GO" id="GO:0006606">
    <property type="term" value="P:protein import into nucleus"/>
    <property type="evidence" value="ECO:0007669"/>
    <property type="project" value="TreeGrafter"/>
</dbReference>
<evidence type="ECO:0000256" key="1">
    <source>
        <dbReference type="ARBA" id="ARBA00004259"/>
    </source>
</evidence>
<dbReference type="GO" id="GO:0005643">
    <property type="term" value="C:nuclear pore"/>
    <property type="evidence" value="ECO:0007669"/>
    <property type="project" value="UniProtKB-SubCell"/>
</dbReference>
<dbReference type="Proteomes" id="UP000311382">
    <property type="component" value="Unassembled WGS sequence"/>
</dbReference>
<dbReference type="GO" id="GO:0017056">
    <property type="term" value="F:structural constituent of nuclear pore"/>
    <property type="evidence" value="ECO:0007669"/>
    <property type="project" value="InterPro"/>
</dbReference>
<keyword evidence="4" id="KW-0653">Protein transport</keyword>
<proteinExistence type="inferred from homology"/>
<keyword evidence="4" id="KW-0906">Nuclear pore complex</keyword>
<dbReference type="OrthoDB" id="1918363at2759"/>
<evidence type="ECO:0000256" key="3">
    <source>
        <dbReference type="ARBA" id="ARBA00023242"/>
    </source>
</evidence>
<evidence type="ECO:0000256" key="2">
    <source>
        <dbReference type="ARBA" id="ARBA00010186"/>
    </source>
</evidence>
<keyword evidence="4" id="KW-0813">Transport</keyword>
<sequence length="895" mass="99952">MADSLSALLERSRQLQTSTSLAAVDLPSIQLGLDQIESQSRRIAGRSLKEAGHTGNAAYLLASGGVNADQLSSNINTVNLAGTFEPLVPLSDTDVEGYVRHTHEQAIISAIEEGRRATTADFYRNLDTKMRREWERQKEKMFDELGRHHAQAGPSTETSRRLGGQNGFERSAPAAPLPSASGSLQMHSKMMRYDSVIRRLNEFRKEGFAFGLVSALGEASVGSSSGDSRAAQTTETWRLLSHLVQERDVLNGEFQRTALQERQYAQAYLAQDQEQQSTVELRRMIGEGAKGYLEEQFLAYVEKTLASRPAEASLGGVPSIQNKIRAFLNVKYQKNGKWSNPALEIANNTPVWARMYYLLRSGHAKEALAFATENESAISKLEKSFVPYFKAWLDAPDRRLPKLLRDRFLAEYNQRIRYLTDTSDPYKHALYKLLGRVEIQRRNVPGVTQTTEDWLWFQLSLVRETEGQGEAPHEKYGLRDLAAVLRKFGEAHFDPKGSRPLLYFQVLLLSGQFERAVAFLQQHSHYQADAVHFAIALAYYGLLRVPSRSKTADVELLVDANTDTPSLSFARLVHRYTRLFAQSDAAEALQYLHLVCLNADLPAPRGDEQVALAHEYVRELVMETRQYSELLGDVRNDGTKVPGQIERDLKLLHLADSRAYLLGIVKAAAERADLEQRFSEAILLYNLAEEYDAVIAVLNVELGNSLSRPAGASASTGGVGLPEGFTGTVGMAAGQEDVALVAKSILEHYDRAAGMGGKVSRRRRETCEVLMRLKEALSAYEQGKLEQALQTIESTNLIPLHSDLVHLIRAAEDLASVDDAIVRNLDAVLVVTMTALYRLHQQLKDSPYGADASRQQRMHELRSKARSLMTFAGMLRYRLTSETYSQLTRLDVYLN</sequence>
<evidence type="ECO:0000256" key="5">
    <source>
        <dbReference type="SAM" id="MobiDB-lite"/>
    </source>
</evidence>
<feature type="compositionally biased region" description="Low complexity" evidence="5">
    <location>
        <begin position="171"/>
        <end position="183"/>
    </location>
</feature>
<organism evidence="6 7">
    <name type="scientific">Rhodotorula diobovata</name>
    <dbReference type="NCBI Taxonomy" id="5288"/>
    <lineage>
        <taxon>Eukaryota</taxon>
        <taxon>Fungi</taxon>
        <taxon>Dikarya</taxon>
        <taxon>Basidiomycota</taxon>
        <taxon>Pucciniomycotina</taxon>
        <taxon>Microbotryomycetes</taxon>
        <taxon>Sporidiobolales</taxon>
        <taxon>Sporidiobolaceae</taxon>
        <taxon>Rhodotorula</taxon>
    </lineage>
</organism>
<gene>
    <name evidence="6" type="ORF">DMC30DRAFT_364732</name>
</gene>
<comment type="subcellular location">
    <subcellularLocation>
        <location evidence="1">Nucleus envelope</location>
    </subcellularLocation>
    <subcellularLocation>
        <location evidence="4">Nucleus</location>
        <location evidence="4">Nuclear pore complex</location>
    </subcellularLocation>
</comment>
<dbReference type="Pfam" id="PF04097">
    <property type="entry name" value="Nic96"/>
    <property type="match status" value="1"/>
</dbReference>
<keyword evidence="4" id="KW-0811">Translocation</keyword>
<keyword evidence="4" id="KW-0472">Membrane</keyword>
<dbReference type="InterPro" id="IPR007231">
    <property type="entry name" value="Nucleoporin_int_Nup93/Nic96"/>
</dbReference>
<name>A0A5C5FUM8_9BASI</name>
<comment type="similarity">
    <text evidence="2 4">Belongs to the nucleoporin interacting component (NIC) family.</text>
</comment>
<dbReference type="AlphaFoldDB" id="A0A5C5FUM8"/>
<evidence type="ECO:0000313" key="7">
    <source>
        <dbReference type="Proteomes" id="UP000311382"/>
    </source>
</evidence>
<dbReference type="PANTHER" id="PTHR11225:SF4">
    <property type="entry name" value="NUCLEAR PORE COMPLEX PROTEIN NUP93"/>
    <property type="match status" value="1"/>
</dbReference>
<evidence type="ECO:0000256" key="4">
    <source>
        <dbReference type="RuleBase" id="RU364035"/>
    </source>
</evidence>
<feature type="region of interest" description="Disordered" evidence="5">
    <location>
        <begin position="146"/>
        <end position="183"/>
    </location>
</feature>
<reference evidence="6 7" key="1">
    <citation type="submission" date="2019-03" db="EMBL/GenBank/DDBJ databases">
        <title>Rhodosporidium diobovatum UCD-FST 08-225 genome sequencing, assembly, and annotation.</title>
        <authorList>
            <person name="Fakankun I.U."/>
            <person name="Fristensky B."/>
            <person name="Levin D.B."/>
        </authorList>
    </citation>
    <scope>NUCLEOTIDE SEQUENCE [LARGE SCALE GENOMIC DNA]</scope>
    <source>
        <strain evidence="6 7">UCD-FST 08-225</strain>
    </source>
</reference>
<dbReference type="PANTHER" id="PTHR11225">
    <property type="entry name" value="NUCLEAR PORE COMPLEX PROTEIN NUP93 NUCLEOPORIN NUP93 DEAD EYE PROTEIN"/>
    <property type="match status" value="1"/>
</dbReference>
<protein>
    <recommendedName>
        <fullName evidence="4">Nuclear pore protein</fullName>
    </recommendedName>
</protein>
<dbReference type="GO" id="GO:0016973">
    <property type="term" value="P:poly(A)+ mRNA export from nucleus"/>
    <property type="evidence" value="ECO:0007669"/>
    <property type="project" value="TreeGrafter"/>
</dbReference>
<dbReference type="EMBL" id="SOZI01000063">
    <property type="protein sequence ID" value="TNY20558.1"/>
    <property type="molecule type" value="Genomic_DNA"/>
</dbReference>
<dbReference type="STRING" id="5288.A0A5C5FUM8"/>
<accession>A0A5C5FUM8</accession>
<keyword evidence="7" id="KW-1185">Reference proteome</keyword>
<comment type="caution">
    <text evidence="6">The sequence shown here is derived from an EMBL/GenBank/DDBJ whole genome shotgun (WGS) entry which is preliminary data.</text>
</comment>